<proteinExistence type="inferred from homology"/>
<evidence type="ECO:0000256" key="3">
    <source>
        <dbReference type="ARBA" id="ARBA00023274"/>
    </source>
</evidence>
<keyword evidence="3 5" id="KW-0687">Ribonucleoprotein</keyword>
<comment type="subunit">
    <text evidence="5">Part of the 30S ribosomal subunit. Contacts proteins S5 and S12.</text>
</comment>
<dbReference type="GO" id="GO:0019843">
    <property type="term" value="F:rRNA binding"/>
    <property type="evidence" value="ECO:0007669"/>
    <property type="project" value="UniProtKB-UniRule"/>
</dbReference>
<evidence type="ECO:0000256" key="6">
    <source>
        <dbReference type="RuleBase" id="RU003660"/>
    </source>
</evidence>
<dbReference type="Pfam" id="PF00410">
    <property type="entry name" value="Ribosomal_S8"/>
    <property type="match status" value="1"/>
</dbReference>
<evidence type="ECO:0000313" key="7">
    <source>
        <dbReference type="EMBL" id="OGZ44981.1"/>
    </source>
</evidence>
<comment type="caution">
    <text evidence="7">The sequence shown here is derived from an EMBL/GenBank/DDBJ whole genome shotgun (WGS) entry which is preliminary data.</text>
</comment>
<keyword evidence="5" id="KW-0699">rRNA-binding</keyword>
<dbReference type="Proteomes" id="UP000177785">
    <property type="component" value="Unassembled WGS sequence"/>
</dbReference>
<keyword evidence="5" id="KW-0694">RNA-binding</keyword>
<protein>
    <recommendedName>
        <fullName evidence="4 5">Small ribosomal subunit protein uS8</fullName>
    </recommendedName>
</protein>
<dbReference type="NCBIfam" id="NF001109">
    <property type="entry name" value="PRK00136.1"/>
    <property type="match status" value="1"/>
</dbReference>
<evidence type="ECO:0000313" key="8">
    <source>
        <dbReference type="Proteomes" id="UP000177785"/>
    </source>
</evidence>
<keyword evidence="2 5" id="KW-0689">Ribosomal protein</keyword>
<dbReference type="PROSITE" id="PS00053">
    <property type="entry name" value="RIBOSOMAL_S8"/>
    <property type="match status" value="1"/>
</dbReference>
<accession>A0A1G2G4Y2</accession>
<comment type="function">
    <text evidence="5">One of the primary rRNA binding proteins, it binds directly to 16S rRNA central domain where it helps coordinate assembly of the platform of the 30S subunit.</text>
</comment>
<dbReference type="Gene3D" id="3.30.1370.30">
    <property type="match status" value="1"/>
</dbReference>
<sequence>MTDPIRDMFTRIRNAQAVSKKTVTLPFSKFKWQILKVLKDEHYVEEFIRRGRKNKKFIEVVLGYDEESRPRISSIEPMSKQSRRMYWGVADMRPARSGMGIYVVSTSKGVMSSYVAKKMNVGGEVICEIW</sequence>
<dbReference type="InterPro" id="IPR047863">
    <property type="entry name" value="Ribosomal_uS8_CS"/>
</dbReference>
<dbReference type="GO" id="GO:0003735">
    <property type="term" value="F:structural constituent of ribosome"/>
    <property type="evidence" value="ECO:0007669"/>
    <property type="project" value="InterPro"/>
</dbReference>
<organism evidence="7 8">
    <name type="scientific">Candidatus Ryanbacteria bacterium RIFCSPHIGHO2_01_FULL_48_27</name>
    <dbReference type="NCBI Taxonomy" id="1802115"/>
    <lineage>
        <taxon>Bacteria</taxon>
        <taxon>Candidatus Ryaniibacteriota</taxon>
    </lineage>
</organism>
<dbReference type="HAMAP" id="MF_01302_B">
    <property type="entry name" value="Ribosomal_uS8_B"/>
    <property type="match status" value="1"/>
</dbReference>
<dbReference type="GO" id="GO:0006412">
    <property type="term" value="P:translation"/>
    <property type="evidence" value="ECO:0007669"/>
    <property type="project" value="UniProtKB-UniRule"/>
</dbReference>
<dbReference type="STRING" id="1802115.A2756_03900"/>
<dbReference type="Gene3D" id="3.30.1490.10">
    <property type="match status" value="1"/>
</dbReference>
<evidence type="ECO:0000256" key="1">
    <source>
        <dbReference type="ARBA" id="ARBA00006471"/>
    </source>
</evidence>
<dbReference type="GO" id="GO:1990904">
    <property type="term" value="C:ribonucleoprotein complex"/>
    <property type="evidence" value="ECO:0007669"/>
    <property type="project" value="UniProtKB-KW"/>
</dbReference>
<dbReference type="FunFam" id="3.30.1490.10:FF:000001">
    <property type="entry name" value="30S ribosomal protein S8"/>
    <property type="match status" value="1"/>
</dbReference>
<name>A0A1G2G4Y2_9BACT</name>
<gene>
    <name evidence="5" type="primary">rpsH</name>
    <name evidence="7" type="ORF">A2756_03900</name>
</gene>
<dbReference type="GO" id="GO:0005737">
    <property type="term" value="C:cytoplasm"/>
    <property type="evidence" value="ECO:0007669"/>
    <property type="project" value="UniProtKB-ARBA"/>
</dbReference>
<evidence type="ECO:0000256" key="4">
    <source>
        <dbReference type="ARBA" id="ARBA00035258"/>
    </source>
</evidence>
<dbReference type="InterPro" id="IPR000630">
    <property type="entry name" value="Ribosomal_uS8"/>
</dbReference>
<dbReference type="PANTHER" id="PTHR11758">
    <property type="entry name" value="40S RIBOSOMAL PROTEIN S15A"/>
    <property type="match status" value="1"/>
</dbReference>
<comment type="similarity">
    <text evidence="1 5 6">Belongs to the universal ribosomal protein uS8 family.</text>
</comment>
<dbReference type="GO" id="GO:0005840">
    <property type="term" value="C:ribosome"/>
    <property type="evidence" value="ECO:0007669"/>
    <property type="project" value="UniProtKB-KW"/>
</dbReference>
<dbReference type="EMBL" id="MHNL01000011">
    <property type="protein sequence ID" value="OGZ44981.1"/>
    <property type="molecule type" value="Genomic_DNA"/>
</dbReference>
<evidence type="ECO:0000256" key="5">
    <source>
        <dbReference type="HAMAP-Rule" id="MF_01302"/>
    </source>
</evidence>
<evidence type="ECO:0000256" key="2">
    <source>
        <dbReference type="ARBA" id="ARBA00022980"/>
    </source>
</evidence>
<dbReference type="SUPFAM" id="SSF56047">
    <property type="entry name" value="Ribosomal protein S8"/>
    <property type="match status" value="1"/>
</dbReference>
<reference evidence="7 8" key="1">
    <citation type="journal article" date="2016" name="Nat. Commun.">
        <title>Thousands of microbial genomes shed light on interconnected biogeochemical processes in an aquifer system.</title>
        <authorList>
            <person name="Anantharaman K."/>
            <person name="Brown C.T."/>
            <person name="Hug L.A."/>
            <person name="Sharon I."/>
            <person name="Castelle C.J."/>
            <person name="Probst A.J."/>
            <person name="Thomas B.C."/>
            <person name="Singh A."/>
            <person name="Wilkins M.J."/>
            <person name="Karaoz U."/>
            <person name="Brodie E.L."/>
            <person name="Williams K.H."/>
            <person name="Hubbard S.S."/>
            <person name="Banfield J.F."/>
        </authorList>
    </citation>
    <scope>NUCLEOTIDE SEQUENCE [LARGE SCALE GENOMIC DNA]</scope>
</reference>
<dbReference type="AlphaFoldDB" id="A0A1G2G4Y2"/>
<dbReference type="InterPro" id="IPR035987">
    <property type="entry name" value="Ribosomal_uS8_sf"/>
</dbReference>